<keyword evidence="2" id="KW-1185">Reference proteome</keyword>
<organism evidence="1 2">
    <name type="scientific">Plakobranchus ocellatus</name>
    <dbReference type="NCBI Taxonomy" id="259542"/>
    <lineage>
        <taxon>Eukaryota</taxon>
        <taxon>Metazoa</taxon>
        <taxon>Spiralia</taxon>
        <taxon>Lophotrochozoa</taxon>
        <taxon>Mollusca</taxon>
        <taxon>Gastropoda</taxon>
        <taxon>Heterobranchia</taxon>
        <taxon>Euthyneura</taxon>
        <taxon>Panpulmonata</taxon>
        <taxon>Sacoglossa</taxon>
        <taxon>Placobranchoidea</taxon>
        <taxon>Plakobranchidae</taxon>
        <taxon>Plakobranchus</taxon>
    </lineage>
</organism>
<evidence type="ECO:0000313" key="2">
    <source>
        <dbReference type="Proteomes" id="UP000735302"/>
    </source>
</evidence>
<dbReference type="AlphaFoldDB" id="A0AAV3YKI4"/>
<evidence type="ECO:0000313" key="1">
    <source>
        <dbReference type="EMBL" id="GFN83790.1"/>
    </source>
</evidence>
<sequence>MLHAEPEGFYELYYDPLLQGKRDPENAGPVRCPDELEQNEFQTEKVLKPVHKDSELDEVVCFKAANQDILKTFKSLSRCLGRWYDSSLKDSKRGSEYVEYIDRKEKK</sequence>
<protein>
    <submittedName>
        <fullName evidence="1">Uncharacterized protein</fullName>
    </submittedName>
</protein>
<dbReference type="Proteomes" id="UP000735302">
    <property type="component" value="Unassembled WGS sequence"/>
</dbReference>
<accession>A0AAV3YKI4</accession>
<reference evidence="1 2" key="1">
    <citation type="journal article" date="2021" name="Elife">
        <title>Chloroplast acquisition without the gene transfer in kleptoplastic sea slugs, Plakobranchus ocellatus.</title>
        <authorList>
            <person name="Maeda T."/>
            <person name="Takahashi S."/>
            <person name="Yoshida T."/>
            <person name="Shimamura S."/>
            <person name="Takaki Y."/>
            <person name="Nagai Y."/>
            <person name="Toyoda A."/>
            <person name="Suzuki Y."/>
            <person name="Arimoto A."/>
            <person name="Ishii H."/>
            <person name="Satoh N."/>
            <person name="Nishiyama T."/>
            <person name="Hasebe M."/>
            <person name="Maruyama T."/>
            <person name="Minagawa J."/>
            <person name="Obokata J."/>
            <person name="Shigenobu S."/>
        </authorList>
    </citation>
    <scope>NUCLEOTIDE SEQUENCE [LARGE SCALE GENOMIC DNA]</scope>
</reference>
<gene>
    <name evidence="1" type="ORF">PoB_001029600</name>
</gene>
<name>A0AAV3YKI4_9GAST</name>
<proteinExistence type="predicted"/>
<dbReference type="EMBL" id="BLXT01001235">
    <property type="protein sequence ID" value="GFN83790.1"/>
    <property type="molecule type" value="Genomic_DNA"/>
</dbReference>
<comment type="caution">
    <text evidence="1">The sequence shown here is derived from an EMBL/GenBank/DDBJ whole genome shotgun (WGS) entry which is preliminary data.</text>
</comment>